<dbReference type="AlphaFoldDB" id="A0A1A9VBJ2"/>
<dbReference type="EnsemblMetazoa" id="GAUT031912-RA">
    <property type="protein sequence ID" value="GAUT031912-PA"/>
    <property type="gene ID" value="GAUT031912"/>
</dbReference>
<dbReference type="Proteomes" id="UP000078200">
    <property type="component" value="Unassembled WGS sequence"/>
</dbReference>
<evidence type="ECO:0000256" key="1">
    <source>
        <dbReference type="SAM" id="Phobius"/>
    </source>
</evidence>
<proteinExistence type="predicted"/>
<organism evidence="2 3">
    <name type="scientific">Glossina austeni</name>
    <name type="common">Savannah tsetse fly</name>
    <dbReference type="NCBI Taxonomy" id="7395"/>
    <lineage>
        <taxon>Eukaryota</taxon>
        <taxon>Metazoa</taxon>
        <taxon>Ecdysozoa</taxon>
        <taxon>Arthropoda</taxon>
        <taxon>Hexapoda</taxon>
        <taxon>Insecta</taxon>
        <taxon>Pterygota</taxon>
        <taxon>Neoptera</taxon>
        <taxon>Endopterygota</taxon>
        <taxon>Diptera</taxon>
        <taxon>Brachycera</taxon>
        <taxon>Muscomorpha</taxon>
        <taxon>Hippoboscoidea</taxon>
        <taxon>Glossinidae</taxon>
        <taxon>Glossina</taxon>
    </lineage>
</organism>
<evidence type="ECO:0000313" key="3">
    <source>
        <dbReference type="Proteomes" id="UP000078200"/>
    </source>
</evidence>
<feature type="transmembrane region" description="Helical" evidence="1">
    <location>
        <begin position="118"/>
        <end position="136"/>
    </location>
</feature>
<reference evidence="2" key="1">
    <citation type="submission" date="2020-05" db="UniProtKB">
        <authorList>
            <consortium name="EnsemblMetazoa"/>
        </authorList>
    </citation>
    <scope>IDENTIFICATION</scope>
    <source>
        <strain evidence="2">TTRI</strain>
    </source>
</reference>
<keyword evidence="3" id="KW-1185">Reference proteome</keyword>
<protein>
    <submittedName>
        <fullName evidence="2">Uncharacterized protein</fullName>
    </submittedName>
</protein>
<evidence type="ECO:0000313" key="2">
    <source>
        <dbReference type="EnsemblMetazoa" id="GAUT031912-PA"/>
    </source>
</evidence>
<keyword evidence="1" id="KW-1133">Transmembrane helix</keyword>
<feature type="transmembrane region" description="Helical" evidence="1">
    <location>
        <begin position="82"/>
        <end position="106"/>
    </location>
</feature>
<keyword evidence="1" id="KW-0472">Membrane</keyword>
<accession>A0A1A9VBJ2</accession>
<feature type="transmembrane region" description="Helical" evidence="1">
    <location>
        <begin position="51"/>
        <end position="70"/>
    </location>
</feature>
<sequence length="140" mass="16399">MNSRKLLSDINDGCTNPTNELLLASARIKANFKLIIRTISFISRYKVFSPFFTLTSVIMLVTEFMLHYVRRTSKMFLYKDRFAYLTAIECINVMNWHTFTLISLLLTYTIDAMARPYIFLQILQAFGNILLNLLLIRLKK</sequence>
<keyword evidence="1" id="KW-0812">Transmembrane</keyword>
<name>A0A1A9VBJ2_GLOAU</name>
<dbReference type="VEuPathDB" id="VectorBase:GAUT031912"/>